<dbReference type="Gene3D" id="3.40.50.2000">
    <property type="entry name" value="Glycogen Phosphorylase B"/>
    <property type="match status" value="1"/>
</dbReference>
<dbReference type="PANTHER" id="PTHR48046">
    <property type="entry name" value="UDP-GLYCOSYLTRANSFERASE 72E1"/>
    <property type="match status" value="1"/>
</dbReference>
<dbReference type="HOGENOM" id="CLU_001724_3_3_1"/>
<dbReference type="EnsemblPlants" id="OPUNC02G09110.1">
    <property type="protein sequence ID" value="OPUNC02G09110.1"/>
    <property type="gene ID" value="OPUNC02G09110"/>
</dbReference>
<evidence type="ECO:0000313" key="3">
    <source>
        <dbReference type="Proteomes" id="UP000026962"/>
    </source>
</evidence>
<evidence type="ECO:0000313" key="2">
    <source>
        <dbReference type="EnsemblPlants" id="OPUNC02G09110.1"/>
    </source>
</evidence>
<proteinExistence type="predicted"/>
<dbReference type="eggNOG" id="KOG1192">
    <property type="taxonomic scope" value="Eukaryota"/>
</dbReference>
<evidence type="ECO:0000256" key="1">
    <source>
        <dbReference type="ARBA" id="ARBA00022676"/>
    </source>
</evidence>
<dbReference type="Gramene" id="OPUNC02G09110.1">
    <property type="protein sequence ID" value="OPUNC02G09110.1"/>
    <property type="gene ID" value="OPUNC02G09110"/>
</dbReference>
<reference evidence="2" key="2">
    <citation type="submission" date="2018-05" db="EMBL/GenBank/DDBJ databases">
        <title>OpunRS2 (Oryza punctata Reference Sequence Version 2).</title>
        <authorList>
            <person name="Zhang J."/>
            <person name="Kudrna D."/>
            <person name="Lee S."/>
            <person name="Talag J."/>
            <person name="Welchert J."/>
            <person name="Wing R.A."/>
        </authorList>
    </citation>
    <scope>NUCLEOTIDE SEQUENCE [LARGE SCALE GENOMIC DNA]</scope>
</reference>
<dbReference type="OMA" id="PNDANIM"/>
<dbReference type="SUPFAM" id="SSF53756">
    <property type="entry name" value="UDP-Glycosyltransferase/glycogen phosphorylase"/>
    <property type="match status" value="1"/>
</dbReference>
<dbReference type="PANTHER" id="PTHR48046:SF1">
    <property type="entry name" value="GLYCOSYLTRANSFERASE-RELATED"/>
    <property type="match status" value="1"/>
</dbReference>
<sequence>MAEAATGATDTSLPPPPHVVLLASPGAGHLIPLAELARRLVSEHGFAVTVVTLAGLSGPSTDAAVLSSLPASVATAVLPPVALDDLPADIGFGSVMFELVRRSVPHLRALVVGSTTAAIVCDFFSTPALALAAELGVPGYVFFPTSISFISVVRSVVELHDGGGGAAGEYRDLPVPLALPGCAPLRHGDIPDGFRDCADPVYAYVLEEGRRYGGADGFLVNSFPELEPGAAEAFRRDAENGAFPPC</sequence>
<dbReference type="AlphaFoldDB" id="A0A0E0JXU9"/>
<accession>A0A0E0JXU9</accession>
<protein>
    <submittedName>
        <fullName evidence="2">Uncharacterized protein</fullName>
    </submittedName>
</protein>
<keyword evidence="1" id="KW-0328">Glycosyltransferase</keyword>
<dbReference type="Proteomes" id="UP000026962">
    <property type="component" value="Chromosome 2"/>
</dbReference>
<reference evidence="2" key="1">
    <citation type="submission" date="2015-04" db="UniProtKB">
        <authorList>
            <consortium name="EnsemblPlants"/>
        </authorList>
    </citation>
    <scope>IDENTIFICATION</scope>
</reference>
<dbReference type="GO" id="GO:0016757">
    <property type="term" value="F:glycosyltransferase activity"/>
    <property type="evidence" value="ECO:0007669"/>
    <property type="project" value="UniProtKB-KW"/>
</dbReference>
<name>A0A0E0JXU9_ORYPU</name>
<organism evidence="2">
    <name type="scientific">Oryza punctata</name>
    <name type="common">Red rice</name>
    <dbReference type="NCBI Taxonomy" id="4537"/>
    <lineage>
        <taxon>Eukaryota</taxon>
        <taxon>Viridiplantae</taxon>
        <taxon>Streptophyta</taxon>
        <taxon>Embryophyta</taxon>
        <taxon>Tracheophyta</taxon>
        <taxon>Spermatophyta</taxon>
        <taxon>Magnoliopsida</taxon>
        <taxon>Liliopsida</taxon>
        <taxon>Poales</taxon>
        <taxon>Poaceae</taxon>
        <taxon>BOP clade</taxon>
        <taxon>Oryzoideae</taxon>
        <taxon>Oryzeae</taxon>
        <taxon>Oryzinae</taxon>
        <taxon>Oryza</taxon>
    </lineage>
</organism>
<keyword evidence="3" id="KW-1185">Reference proteome</keyword>
<dbReference type="FunFam" id="3.40.50.2000:FF:000054">
    <property type="entry name" value="Glycosyltransferase"/>
    <property type="match status" value="1"/>
</dbReference>
<dbReference type="STRING" id="4537.A0A0E0JXU9"/>
<keyword evidence="1" id="KW-0808">Transferase</keyword>